<evidence type="ECO:0000256" key="5">
    <source>
        <dbReference type="ARBA" id="ARBA00023319"/>
    </source>
</evidence>
<feature type="domain" description="Ig-like" evidence="6">
    <location>
        <begin position="22"/>
        <end position="111"/>
    </location>
</feature>
<dbReference type="PROSITE" id="PS50835">
    <property type="entry name" value="IG_LIKE"/>
    <property type="match status" value="1"/>
</dbReference>
<dbReference type="SUPFAM" id="SSF48726">
    <property type="entry name" value="Immunoglobulin"/>
    <property type="match status" value="1"/>
</dbReference>
<dbReference type="PANTHER" id="PTHR47633">
    <property type="entry name" value="IMMUNOGLOBULIN"/>
    <property type="match status" value="1"/>
</dbReference>
<keyword evidence="2" id="KW-0677">Repeat</keyword>
<dbReference type="InterPro" id="IPR036179">
    <property type="entry name" value="Ig-like_dom_sf"/>
</dbReference>
<dbReference type="FunFam" id="2.60.40.10:FF:000145">
    <property type="entry name" value="Myosin light chain kinase, smooth muscle"/>
    <property type="match status" value="1"/>
</dbReference>
<protein>
    <recommendedName>
        <fullName evidence="6">Ig-like domain-containing protein</fullName>
    </recommendedName>
</protein>
<keyword evidence="4" id="KW-0067">ATP-binding</keyword>
<evidence type="ECO:0000256" key="2">
    <source>
        <dbReference type="ARBA" id="ARBA00022737"/>
    </source>
</evidence>
<dbReference type="Pfam" id="PF07679">
    <property type="entry name" value="I-set"/>
    <property type="match status" value="1"/>
</dbReference>
<dbReference type="AlphaFoldDB" id="A0A8B9LQU9"/>
<keyword evidence="3" id="KW-0547">Nucleotide-binding</keyword>
<proteinExistence type="inferred from homology"/>
<dbReference type="InterPro" id="IPR013783">
    <property type="entry name" value="Ig-like_fold"/>
</dbReference>
<dbReference type="PANTHER" id="PTHR47633:SF4">
    <property type="entry name" value="MYOPALLADIN ISOFORM X1"/>
    <property type="match status" value="1"/>
</dbReference>
<dbReference type="Proteomes" id="UP000694621">
    <property type="component" value="Unplaced"/>
</dbReference>
<evidence type="ECO:0000256" key="4">
    <source>
        <dbReference type="ARBA" id="ARBA00022840"/>
    </source>
</evidence>
<dbReference type="Ensembl" id="ENSAMXT00005060660.1">
    <property type="protein sequence ID" value="ENSAMXP00005056131.1"/>
    <property type="gene ID" value="ENSAMXG00005024937.1"/>
</dbReference>
<dbReference type="GO" id="GO:0005524">
    <property type="term" value="F:ATP binding"/>
    <property type="evidence" value="ECO:0007669"/>
    <property type="project" value="UniProtKB-KW"/>
</dbReference>
<dbReference type="InterPro" id="IPR003598">
    <property type="entry name" value="Ig_sub2"/>
</dbReference>
<evidence type="ECO:0000259" key="6">
    <source>
        <dbReference type="PROSITE" id="PS50835"/>
    </source>
</evidence>
<sequence length="129" mass="14870">EFLSPMEENEEFGFGLNSAERPRFKEPPSFQIVTEGEEVTLCVQFCGQPKPVIYWLKDRVNIKSSDRHELGEVQDGRCELRIKSAEKSDAGVYTCKIINEYGTKQTECQLEVKGEKKSKNRGLRMIYLM</sequence>
<dbReference type="InterPro" id="IPR007110">
    <property type="entry name" value="Ig-like_dom"/>
</dbReference>
<evidence type="ECO:0000313" key="7">
    <source>
        <dbReference type="Ensembl" id="ENSAMXP00005056131.1"/>
    </source>
</evidence>
<evidence type="ECO:0000313" key="8">
    <source>
        <dbReference type="Proteomes" id="UP000694621"/>
    </source>
</evidence>
<reference evidence="7" key="1">
    <citation type="submission" date="2025-08" db="UniProtKB">
        <authorList>
            <consortium name="Ensembl"/>
        </authorList>
    </citation>
    <scope>IDENTIFICATION</scope>
</reference>
<dbReference type="SMART" id="SM00408">
    <property type="entry name" value="IGc2"/>
    <property type="match status" value="1"/>
</dbReference>
<evidence type="ECO:0000256" key="1">
    <source>
        <dbReference type="ARBA" id="ARBA00006692"/>
    </source>
</evidence>
<dbReference type="InterPro" id="IPR013098">
    <property type="entry name" value="Ig_I-set"/>
</dbReference>
<dbReference type="Gene3D" id="2.60.40.10">
    <property type="entry name" value="Immunoglobulins"/>
    <property type="match status" value="1"/>
</dbReference>
<accession>A0A8B9LQU9</accession>
<dbReference type="SMART" id="SM00409">
    <property type="entry name" value="IG"/>
    <property type="match status" value="1"/>
</dbReference>
<organism evidence="7 8">
    <name type="scientific">Astyanax mexicanus</name>
    <name type="common">Blind cave fish</name>
    <name type="synonym">Astyanax fasciatus mexicanus</name>
    <dbReference type="NCBI Taxonomy" id="7994"/>
    <lineage>
        <taxon>Eukaryota</taxon>
        <taxon>Metazoa</taxon>
        <taxon>Chordata</taxon>
        <taxon>Craniata</taxon>
        <taxon>Vertebrata</taxon>
        <taxon>Euteleostomi</taxon>
        <taxon>Actinopterygii</taxon>
        <taxon>Neopterygii</taxon>
        <taxon>Teleostei</taxon>
        <taxon>Ostariophysi</taxon>
        <taxon>Characiformes</taxon>
        <taxon>Characoidei</taxon>
        <taxon>Acestrorhamphidae</taxon>
        <taxon>Acestrorhamphinae</taxon>
        <taxon>Astyanax</taxon>
    </lineage>
</organism>
<comment type="similarity">
    <text evidence="1">Belongs to the protein kinase superfamily. CAMK Ser/Thr protein kinase family.</text>
</comment>
<name>A0A8B9LQU9_ASTMX</name>
<evidence type="ECO:0000256" key="3">
    <source>
        <dbReference type="ARBA" id="ARBA00022741"/>
    </source>
</evidence>
<dbReference type="InterPro" id="IPR003599">
    <property type="entry name" value="Ig_sub"/>
</dbReference>
<keyword evidence="5" id="KW-0393">Immunoglobulin domain</keyword>